<keyword evidence="4" id="KW-0067">ATP-binding</keyword>
<dbReference type="PANTHER" id="PTHR13622">
    <property type="entry name" value="THIAMIN PYROPHOSPHOKINASE"/>
    <property type="match status" value="1"/>
</dbReference>
<dbReference type="Pfam" id="PF04265">
    <property type="entry name" value="TPK_B1_binding"/>
    <property type="match status" value="1"/>
</dbReference>
<evidence type="ECO:0000256" key="2">
    <source>
        <dbReference type="ARBA" id="ARBA00022741"/>
    </source>
</evidence>
<dbReference type="Gene3D" id="2.60.120.320">
    <property type="entry name" value="Thiamin pyrophosphokinase, thiamin-binding domain"/>
    <property type="match status" value="2"/>
</dbReference>
<dbReference type="SMART" id="SM00983">
    <property type="entry name" value="TPK_B1_binding"/>
    <property type="match status" value="1"/>
</dbReference>
<sequence length="349" mass="38521">KQKICLIILNQPIDKNHLHTLWGKALLRACADGGANQLYNITAGDRDKARLRATENHPVSFHVSASSPGGVTLLPRCTDQRTDTCPNVVSPLLPYISDLHSFSILTLYLCHSPSLSVLTSSFLPDYISGDFDSITPEVKAFYADKGCKLIETADQDLTDYTKCIVKMLEEIETRKLQVDTIVTLGGLAGRFDQTMASVETLFHAQSMTQLPVLIIQETSLAYLLRPGNHKLGVNTSLEGEWCSLIPVGGPCQTVTTGLKWNLGESLPVYKLLLRSCLLYTRTSQLQFTYRKPLPSEQRDSADKQVLEFGKLVSTSNTYEPTAPGSPRKPVTVTTDQPLLWSMGIHINAK</sequence>
<dbReference type="EMBL" id="NHOQ01002355">
    <property type="protein sequence ID" value="PWA18102.1"/>
    <property type="molecule type" value="Genomic_DNA"/>
</dbReference>
<dbReference type="NCBIfam" id="TIGR01378">
    <property type="entry name" value="thi_PPkinase"/>
    <property type="match status" value="1"/>
</dbReference>
<dbReference type="AlphaFoldDB" id="A0A315VG57"/>
<feature type="non-terminal residue" evidence="6">
    <location>
        <position position="1"/>
    </location>
</feature>
<dbReference type="CDD" id="cd07995">
    <property type="entry name" value="TPK"/>
    <property type="match status" value="1"/>
</dbReference>
<name>A0A315VG57_GAMAF</name>
<dbReference type="Pfam" id="PF04263">
    <property type="entry name" value="TPK_catalytic"/>
    <property type="match status" value="1"/>
</dbReference>
<dbReference type="GO" id="GO:0016301">
    <property type="term" value="F:kinase activity"/>
    <property type="evidence" value="ECO:0007669"/>
    <property type="project" value="UniProtKB-KW"/>
</dbReference>
<dbReference type="SUPFAM" id="SSF63862">
    <property type="entry name" value="Thiamin pyrophosphokinase, substrate-binding domain"/>
    <property type="match status" value="1"/>
</dbReference>
<evidence type="ECO:0000256" key="3">
    <source>
        <dbReference type="ARBA" id="ARBA00022777"/>
    </source>
</evidence>
<evidence type="ECO:0000256" key="4">
    <source>
        <dbReference type="ARBA" id="ARBA00022840"/>
    </source>
</evidence>
<dbReference type="SUPFAM" id="SSF63999">
    <property type="entry name" value="Thiamin pyrophosphokinase, catalytic domain"/>
    <property type="match status" value="1"/>
</dbReference>
<evidence type="ECO:0000313" key="7">
    <source>
        <dbReference type="Proteomes" id="UP000250572"/>
    </source>
</evidence>
<dbReference type="InterPro" id="IPR036371">
    <property type="entry name" value="TPK_B1-bd_sf"/>
</dbReference>
<dbReference type="GO" id="GO:0006772">
    <property type="term" value="P:thiamine metabolic process"/>
    <property type="evidence" value="ECO:0007669"/>
    <property type="project" value="InterPro"/>
</dbReference>
<feature type="domain" description="Thiamin pyrophosphokinase thiamin-binding" evidence="5">
    <location>
        <begin position="227"/>
        <end position="338"/>
    </location>
</feature>
<dbReference type="FunFam" id="3.40.50.10240:FF:000006">
    <property type="entry name" value="Thiamin pyrophosphokinase 1"/>
    <property type="match status" value="1"/>
</dbReference>
<dbReference type="GO" id="GO:0009229">
    <property type="term" value="P:thiamine diphosphate biosynthetic process"/>
    <property type="evidence" value="ECO:0007669"/>
    <property type="project" value="InterPro"/>
</dbReference>
<evidence type="ECO:0000259" key="5">
    <source>
        <dbReference type="SMART" id="SM00983"/>
    </source>
</evidence>
<keyword evidence="1" id="KW-0808">Transferase</keyword>
<keyword evidence="2" id="KW-0547">Nucleotide-binding</keyword>
<dbReference type="InterPro" id="IPR007371">
    <property type="entry name" value="TPK_catalytic"/>
</dbReference>
<dbReference type="PANTHER" id="PTHR13622:SF8">
    <property type="entry name" value="THIAMIN PYROPHOSPHOKINASE 1"/>
    <property type="match status" value="1"/>
</dbReference>
<feature type="non-terminal residue" evidence="6">
    <location>
        <position position="349"/>
    </location>
</feature>
<keyword evidence="3" id="KW-0418">Kinase</keyword>
<comment type="caution">
    <text evidence="6">The sequence shown here is derived from an EMBL/GenBank/DDBJ whole genome shotgun (WGS) entry which is preliminary data.</text>
</comment>
<evidence type="ECO:0000313" key="6">
    <source>
        <dbReference type="EMBL" id="PWA18102.1"/>
    </source>
</evidence>
<evidence type="ECO:0000256" key="1">
    <source>
        <dbReference type="ARBA" id="ARBA00022679"/>
    </source>
</evidence>
<dbReference type="GO" id="GO:0030975">
    <property type="term" value="F:thiamine binding"/>
    <property type="evidence" value="ECO:0007669"/>
    <property type="project" value="InterPro"/>
</dbReference>
<dbReference type="GO" id="GO:0005524">
    <property type="term" value="F:ATP binding"/>
    <property type="evidence" value="ECO:0007669"/>
    <property type="project" value="UniProtKB-KW"/>
</dbReference>
<dbReference type="GO" id="GO:0004788">
    <property type="term" value="F:thiamine diphosphokinase activity"/>
    <property type="evidence" value="ECO:0007669"/>
    <property type="project" value="InterPro"/>
</dbReference>
<accession>A0A315VG57</accession>
<dbReference type="InterPro" id="IPR036759">
    <property type="entry name" value="TPK_catalytic_sf"/>
</dbReference>
<keyword evidence="7" id="KW-1185">Reference proteome</keyword>
<reference evidence="6 7" key="1">
    <citation type="journal article" date="2018" name="G3 (Bethesda)">
        <title>A High-Quality Reference Genome for the Invasive Mosquitofish Gambusia affinis Using a Chicago Library.</title>
        <authorList>
            <person name="Hoffberg S.L."/>
            <person name="Troendle N.J."/>
            <person name="Glenn T.C."/>
            <person name="Mahmud O."/>
            <person name="Louha S."/>
            <person name="Chalopin D."/>
            <person name="Bennetzen J.L."/>
            <person name="Mauricio R."/>
        </authorList>
    </citation>
    <scope>NUCLEOTIDE SEQUENCE [LARGE SCALE GENOMIC DNA]</scope>
    <source>
        <strain evidence="6">NE01/NJP1002.9</strain>
        <tissue evidence="6">Muscle</tissue>
    </source>
</reference>
<dbReference type="InterPro" id="IPR007373">
    <property type="entry name" value="Thiamin_PyroPKinase_B1-bd"/>
</dbReference>
<protein>
    <recommendedName>
        <fullName evidence="5">Thiamin pyrophosphokinase thiamin-binding domain-containing protein</fullName>
    </recommendedName>
</protein>
<gene>
    <name evidence="6" type="ORF">CCH79_00004288</name>
</gene>
<dbReference type="Gene3D" id="3.40.50.10240">
    <property type="entry name" value="Thiamin pyrophosphokinase, catalytic domain"/>
    <property type="match status" value="1"/>
</dbReference>
<organism evidence="6 7">
    <name type="scientific">Gambusia affinis</name>
    <name type="common">Western mosquitofish</name>
    <name type="synonym">Heterandria affinis</name>
    <dbReference type="NCBI Taxonomy" id="33528"/>
    <lineage>
        <taxon>Eukaryota</taxon>
        <taxon>Metazoa</taxon>
        <taxon>Chordata</taxon>
        <taxon>Craniata</taxon>
        <taxon>Vertebrata</taxon>
        <taxon>Euteleostomi</taxon>
        <taxon>Actinopterygii</taxon>
        <taxon>Neopterygii</taxon>
        <taxon>Teleostei</taxon>
        <taxon>Neoteleostei</taxon>
        <taxon>Acanthomorphata</taxon>
        <taxon>Ovalentaria</taxon>
        <taxon>Atherinomorphae</taxon>
        <taxon>Cyprinodontiformes</taxon>
        <taxon>Poeciliidae</taxon>
        <taxon>Poeciliinae</taxon>
        <taxon>Gambusia</taxon>
    </lineage>
</organism>
<dbReference type="InterPro" id="IPR006282">
    <property type="entry name" value="Thi_PPkinase"/>
</dbReference>
<dbReference type="Proteomes" id="UP000250572">
    <property type="component" value="Unassembled WGS sequence"/>
</dbReference>
<proteinExistence type="predicted"/>